<dbReference type="AlphaFoldDB" id="A8I9V3"/>
<dbReference type="PANTHER" id="PTHR10587:SF133">
    <property type="entry name" value="CHITIN DEACETYLASE 1-RELATED"/>
    <property type="match status" value="1"/>
</dbReference>
<dbReference type="GO" id="GO:0016810">
    <property type="term" value="F:hydrolase activity, acting on carbon-nitrogen (but not peptide) bonds"/>
    <property type="evidence" value="ECO:0007669"/>
    <property type="project" value="InterPro"/>
</dbReference>
<evidence type="ECO:0000256" key="7">
    <source>
        <dbReference type="SAM" id="SignalP"/>
    </source>
</evidence>
<evidence type="ECO:0000256" key="5">
    <source>
        <dbReference type="ARBA" id="ARBA00022801"/>
    </source>
</evidence>
<dbReference type="GO" id="GO:0016020">
    <property type="term" value="C:membrane"/>
    <property type="evidence" value="ECO:0007669"/>
    <property type="project" value="TreeGrafter"/>
</dbReference>
<reference evidence="9 10" key="5">
    <citation type="journal article" date="2010" name="Appl. Environ. Microbiol.">
        <title>phrR-like gene praR of Azorhizobium caulinodans ORS571 is essential for symbiosis with Sesbania rostrata and is involved in expression of reb genes.</title>
        <authorList>
            <person name="Akiba N."/>
            <person name="Aono T."/>
            <person name="Toyazaki H."/>
            <person name="Sato S."/>
            <person name="Oyaizu H."/>
        </authorList>
    </citation>
    <scope>NUCLEOTIDE SEQUENCE [LARGE SCALE GENOMIC DNA]</scope>
    <source>
        <strain evidence="10">ATCC 43989 / DSM 5975 / JCM 20966 / LMG 6465 / NBRC 14845 / NCIMB 13405 / ORS 571</strain>
    </source>
</reference>
<reference evidence="9 10" key="1">
    <citation type="journal article" date="2007" name="Appl. Environ. Microbiol.">
        <title>Rhizobial factors required for stem nodule maturation and maintenance in Sesbania rostrata-Azorhizobium caulinodans ORS571 symbiosis.</title>
        <authorList>
            <person name="Suzuki S."/>
            <person name="Aono T."/>
            <person name="Lee KB."/>
            <person name="Suzuki T."/>
            <person name="Liu CT."/>
            <person name="Miwa H."/>
            <person name="Wakao S."/>
            <person name="Iki T."/>
            <person name="Oyaizu H."/>
        </authorList>
    </citation>
    <scope>NUCLEOTIDE SEQUENCE [LARGE SCALE GENOMIC DNA]</scope>
    <source>
        <strain evidence="10">ATCC 43989 / DSM 5975 / JCM 20966 / LMG 6465 / NBRC 14845 / NCIMB 13405 / ORS 571</strain>
    </source>
</reference>
<dbReference type="InterPro" id="IPR050248">
    <property type="entry name" value="Polysacc_deacetylase_ArnD"/>
</dbReference>
<feature type="domain" description="NodB homology" evidence="8">
    <location>
        <begin position="81"/>
        <end position="272"/>
    </location>
</feature>
<dbReference type="GO" id="GO:0005975">
    <property type="term" value="P:carbohydrate metabolic process"/>
    <property type="evidence" value="ECO:0007669"/>
    <property type="project" value="InterPro"/>
</dbReference>
<dbReference type="KEGG" id="azc:AZC_2836"/>
<gene>
    <name evidence="9" type="ordered locus">AZC_2836</name>
</gene>
<dbReference type="PROSITE" id="PS51677">
    <property type="entry name" value="NODB"/>
    <property type="match status" value="1"/>
</dbReference>
<keyword evidence="5" id="KW-0378">Hydrolase</keyword>
<organism evidence="9 10">
    <name type="scientific">Azorhizobium caulinodans (strain ATCC 43989 / DSM 5975 / JCM 20966 / LMG 6465 / NBRC 14845 / NCIMB 13405 / ORS 571)</name>
    <dbReference type="NCBI Taxonomy" id="438753"/>
    <lineage>
        <taxon>Bacteria</taxon>
        <taxon>Pseudomonadati</taxon>
        <taxon>Pseudomonadota</taxon>
        <taxon>Alphaproteobacteria</taxon>
        <taxon>Hyphomicrobiales</taxon>
        <taxon>Xanthobacteraceae</taxon>
        <taxon>Azorhizobium</taxon>
    </lineage>
</organism>
<dbReference type="Proteomes" id="UP000000270">
    <property type="component" value="Chromosome"/>
</dbReference>
<dbReference type="GO" id="GO:0046872">
    <property type="term" value="F:metal ion binding"/>
    <property type="evidence" value="ECO:0007669"/>
    <property type="project" value="UniProtKB-KW"/>
</dbReference>
<feature type="signal peptide" evidence="7">
    <location>
        <begin position="1"/>
        <end position="39"/>
    </location>
</feature>
<evidence type="ECO:0000313" key="10">
    <source>
        <dbReference type="Proteomes" id="UP000000270"/>
    </source>
</evidence>
<keyword evidence="4" id="KW-0479">Metal-binding</keyword>
<evidence type="ECO:0000256" key="6">
    <source>
        <dbReference type="ARBA" id="ARBA00032976"/>
    </source>
</evidence>
<dbReference type="EMBL" id="AP009384">
    <property type="protein sequence ID" value="BAF88834.1"/>
    <property type="molecule type" value="Genomic_DNA"/>
</dbReference>
<dbReference type="CDD" id="cd10917">
    <property type="entry name" value="CE4_NodB_like_6s_7s"/>
    <property type="match status" value="1"/>
</dbReference>
<reference evidence="9 10" key="6">
    <citation type="journal article" date="2011" name="Appl. Environ. Microbiol.">
        <title>Involvement of the azorhizobial chromosome partition gene (parA) in the onset of bacteroid differentiation during Sesbania rostrata stem nodule development.</title>
        <authorList>
            <person name="Liu CT."/>
            <person name="Lee KB."/>
            <person name="Wang YS."/>
            <person name="Peng MH."/>
            <person name="Lee KT."/>
            <person name="Suzuki S."/>
            <person name="Suzuki T."/>
            <person name="Oyaizu H."/>
        </authorList>
    </citation>
    <scope>NUCLEOTIDE SEQUENCE [LARGE SCALE GENOMIC DNA]</scope>
    <source>
        <strain evidence="10">ATCC 43989 / DSM 5975 / JCM 20966 / LMG 6465 / NBRC 14845 / NCIMB 13405 / ORS 571</strain>
    </source>
</reference>
<accession>A8I9V3</accession>
<feature type="chain" id="PRO_5002723516" description="Chitooligosaccharide deacetylase" evidence="7">
    <location>
        <begin position="40"/>
        <end position="284"/>
    </location>
</feature>
<name>A8I9V3_AZOC5</name>
<dbReference type="Pfam" id="PF01522">
    <property type="entry name" value="Polysacc_deac_1"/>
    <property type="match status" value="1"/>
</dbReference>
<reference evidence="9 10" key="4">
    <citation type="journal article" date="2009" name="Appl. Environ. Microbiol.">
        <title>Comparative genome-wide transcriptional profiling of Azorhizobium caulinodans ORS571 grown under free-living and symbiotic conditions.</title>
        <authorList>
            <person name="Tsukada S."/>
            <person name="Aono T."/>
            <person name="Akiba N."/>
            <person name="Lee KB."/>
            <person name="Liu CT."/>
            <person name="Toyazaki H."/>
            <person name="Oyaizu H."/>
        </authorList>
    </citation>
    <scope>NUCLEOTIDE SEQUENCE [LARGE SCALE GENOMIC DNA]</scope>
    <source>
        <strain evidence="10">ATCC 43989 / DSM 5975 / JCM 20966 / LMG 6465 / NBRC 14845 / NCIMB 13405 / ORS 571</strain>
    </source>
</reference>
<dbReference type="Gene3D" id="3.20.20.370">
    <property type="entry name" value="Glycoside hydrolase/deacetylase"/>
    <property type="match status" value="1"/>
</dbReference>
<evidence type="ECO:0000256" key="4">
    <source>
        <dbReference type="ARBA" id="ARBA00022723"/>
    </source>
</evidence>
<comment type="similarity">
    <text evidence="2">Belongs to the polysaccharide deacetylase family.</text>
</comment>
<reference evidence="10" key="2">
    <citation type="submission" date="2007-04" db="EMBL/GenBank/DDBJ databases">
        <title>Complete genome sequence of the nitrogen-fixing bacterium Azorhizobium caulinodans ORS571.</title>
        <authorList>
            <person name="Lee K.B."/>
            <person name="Backer P.D."/>
            <person name="Aono T."/>
            <person name="Liu C.T."/>
            <person name="Suzuki S."/>
            <person name="Suzuki T."/>
            <person name="Kaneko T."/>
            <person name="Yamada M."/>
            <person name="Tabata S."/>
            <person name="Kupfer D.M."/>
            <person name="Najar F.Z."/>
            <person name="Wiley G.B."/>
            <person name="Roe B."/>
            <person name="Binnewies T."/>
            <person name="Ussery D."/>
            <person name="Vereecke D."/>
            <person name="Gevers D."/>
            <person name="Holsters M."/>
            <person name="Oyaizu H."/>
        </authorList>
    </citation>
    <scope>NUCLEOTIDE SEQUENCE [LARGE SCALE GENOMIC DNA]</scope>
    <source>
        <strain evidence="10">ATCC 43989 / DSM 5975 / JCM 20966 / LMG 6465 / NBRC 14845 / NCIMB 13405 / ORS 571</strain>
    </source>
</reference>
<evidence type="ECO:0000313" key="9">
    <source>
        <dbReference type="EMBL" id="BAF88834.1"/>
    </source>
</evidence>
<comment type="function">
    <text evidence="1">Is involved in generating a small heat-stable compound (Nod), an acylated oligomer of N-acetylglucosamine, that stimulates mitosis in various plant protoplasts.</text>
</comment>
<proteinExistence type="inferred from homology"/>
<dbReference type="PANTHER" id="PTHR10587">
    <property type="entry name" value="GLYCOSYL TRANSFERASE-RELATED"/>
    <property type="match status" value="1"/>
</dbReference>
<sequence length="284" mass="30137">MPLQEPHGMPASNVSRTCVLLATVLAAVLSFAPARPASAASAAAACPGRPDALGTTRVIEVPAGVQVGTKSFPQTLPLEKGEVVLTFDDGPWPHTTAAILDALKAECVKATFFLIGENARARPELVKREIAEGHTVAHHSMTHPDATLAKLPFPAAMAEVTKGMAADDLAAYGSAGSAEQLAPRVPFFRFPGFASTPELLEALRARGVSVFGADFWASDWNKMTPEQELALVLQRLDATGGGIVLFHDTKAQTAAMIPAFLRALAQRGYRVVHMVPARQRATER</sequence>
<dbReference type="STRING" id="438753.AZC_2836"/>
<dbReference type="InterPro" id="IPR011330">
    <property type="entry name" value="Glyco_hydro/deAcase_b/a-brl"/>
</dbReference>
<evidence type="ECO:0000256" key="2">
    <source>
        <dbReference type="ARBA" id="ARBA00010973"/>
    </source>
</evidence>
<dbReference type="HOGENOM" id="CLU_021264_8_0_5"/>
<evidence type="ECO:0000259" key="8">
    <source>
        <dbReference type="PROSITE" id="PS51677"/>
    </source>
</evidence>
<dbReference type="eggNOG" id="COG0726">
    <property type="taxonomic scope" value="Bacteria"/>
</dbReference>
<evidence type="ECO:0000256" key="1">
    <source>
        <dbReference type="ARBA" id="ARBA00003236"/>
    </source>
</evidence>
<dbReference type="SUPFAM" id="SSF88713">
    <property type="entry name" value="Glycoside hydrolase/deacetylase"/>
    <property type="match status" value="1"/>
</dbReference>
<evidence type="ECO:0000256" key="3">
    <source>
        <dbReference type="ARBA" id="ARBA00020071"/>
    </source>
</evidence>
<keyword evidence="7" id="KW-0732">Signal</keyword>
<protein>
    <recommendedName>
        <fullName evidence="3">Chitooligosaccharide deacetylase</fullName>
    </recommendedName>
    <alternativeName>
        <fullName evidence="6">Nodulation protein B</fullName>
    </alternativeName>
</protein>
<dbReference type="InterPro" id="IPR002509">
    <property type="entry name" value="NODB_dom"/>
</dbReference>
<reference evidence="9 10" key="3">
    <citation type="journal article" date="2008" name="BMC Genomics">
        <title>The genome of the versatile nitrogen fixer Azorhizobium caulinodans ORS571.</title>
        <authorList>
            <person name="Lee KB."/>
            <person name="Backer P.D."/>
            <person name="Aono T."/>
            <person name="Liu CT."/>
            <person name="Suzuki S."/>
            <person name="Suzuki T."/>
            <person name="Kaneko T."/>
            <person name="Yamada M."/>
            <person name="Tabata S."/>
            <person name="Kupfer D.M."/>
            <person name="Najar F.Z."/>
            <person name="Wiley G.B."/>
            <person name="Roe B."/>
            <person name="Binnewies T.T."/>
            <person name="Ussery D.W."/>
            <person name="D'Haeze W."/>
            <person name="Herder J.D."/>
            <person name="Gevers D."/>
            <person name="Vereecke D."/>
            <person name="Holsters M."/>
            <person name="Oyaizu H."/>
        </authorList>
    </citation>
    <scope>NUCLEOTIDE SEQUENCE [LARGE SCALE GENOMIC DNA]</scope>
    <source>
        <strain evidence="10">ATCC 43989 / DSM 5975 / JCM 20966 / LMG 6465 / NBRC 14845 / NCIMB 13405 / ORS 571</strain>
    </source>
</reference>
<keyword evidence="10" id="KW-1185">Reference proteome</keyword>